<keyword evidence="2" id="KW-1185">Reference proteome</keyword>
<protein>
    <submittedName>
        <fullName evidence="3">Ovule protein</fullName>
    </submittedName>
</protein>
<reference evidence="1 2" key="2">
    <citation type="submission" date="2018-11" db="EMBL/GenBank/DDBJ databases">
        <authorList>
            <consortium name="Pathogen Informatics"/>
        </authorList>
    </citation>
    <scope>NUCLEOTIDE SEQUENCE [LARGE SCALE GENOMIC DNA]</scope>
    <source>
        <strain evidence="1 2">MHpl1</strain>
    </source>
</reference>
<evidence type="ECO:0000313" key="3">
    <source>
        <dbReference type="WBParaSite" id="HPLM_0001996401-mRNA-1"/>
    </source>
</evidence>
<reference evidence="3" key="1">
    <citation type="submission" date="2017-02" db="UniProtKB">
        <authorList>
            <consortium name="WormBaseParasite"/>
        </authorList>
    </citation>
    <scope>IDENTIFICATION</scope>
</reference>
<organism evidence="3">
    <name type="scientific">Haemonchus placei</name>
    <name type="common">Barber's pole worm</name>
    <dbReference type="NCBI Taxonomy" id="6290"/>
    <lineage>
        <taxon>Eukaryota</taxon>
        <taxon>Metazoa</taxon>
        <taxon>Ecdysozoa</taxon>
        <taxon>Nematoda</taxon>
        <taxon>Chromadorea</taxon>
        <taxon>Rhabditida</taxon>
        <taxon>Rhabditina</taxon>
        <taxon>Rhabditomorpha</taxon>
        <taxon>Strongyloidea</taxon>
        <taxon>Trichostrongylidae</taxon>
        <taxon>Haemonchus</taxon>
    </lineage>
</organism>
<dbReference type="EMBL" id="UZAF01021738">
    <property type="protein sequence ID" value="VDO80549.1"/>
    <property type="molecule type" value="Genomic_DNA"/>
</dbReference>
<name>A0A0N4X6H2_HAEPC</name>
<dbReference type="Proteomes" id="UP000268014">
    <property type="component" value="Unassembled WGS sequence"/>
</dbReference>
<dbReference type="AlphaFoldDB" id="A0A0N4X6H2"/>
<proteinExistence type="predicted"/>
<dbReference type="WBParaSite" id="HPLM_0001996401-mRNA-1">
    <property type="protein sequence ID" value="HPLM_0001996401-mRNA-1"/>
    <property type="gene ID" value="HPLM_0001996401"/>
</dbReference>
<evidence type="ECO:0000313" key="1">
    <source>
        <dbReference type="EMBL" id="VDO80549.1"/>
    </source>
</evidence>
<evidence type="ECO:0000313" key="2">
    <source>
        <dbReference type="Proteomes" id="UP000268014"/>
    </source>
</evidence>
<accession>A0A0N4X6H2</accession>
<gene>
    <name evidence="1" type="ORF">HPLM_LOCUS19956</name>
</gene>
<sequence length="76" mass="8841">TDLTSGWPYGVKPRITSQFEQEPATTGCFALIALKLQETEMFMCSHCFYLVYKKSFKINYPVLYRNFSDVCPLLIF</sequence>